<dbReference type="GeneID" id="9048650"/>
<evidence type="ECO:0000313" key="9">
    <source>
        <dbReference type="Proteomes" id="UP000007800"/>
    </source>
</evidence>
<dbReference type="AlphaFoldDB" id="C5KA85"/>
<name>C5KA85_PERM5</name>
<dbReference type="InterPro" id="IPR033305">
    <property type="entry name" value="Hydin-like"/>
</dbReference>
<reference evidence="8 9" key="1">
    <citation type="submission" date="2008-07" db="EMBL/GenBank/DDBJ databases">
        <authorList>
            <person name="El-Sayed N."/>
            <person name="Caler E."/>
            <person name="Inman J."/>
            <person name="Amedeo P."/>
            <person name="Hass B."/>
            <person name="Wortman J."/>
        </authorList>
    </citation>
    <scope>NUCLEOTIDE SEQUENCE [LARGE SCALE GENOMIC DNA]</scope>
    <source>
        <strain evidence="9">ATCC 50983 / TXsc</strain>
    </source>
</reference>
<dbReference type="Pfam" id="PF22544">
    <property type="entry name" value="HYDIN_VesB_CFA65-like_Ig"/>
    <property type="match status" value="1"/>
</dbReference>
<evidence type="ECO:0008006" key="10">
    <source>
        <dbReference type="Google" id="ProtNLM"/>
    </source>
</evidence>
<dbReference type="PANTHER" id="PTHR23053:SF0">
    <property type="entry name" value="HYDROCEPHALUS-INDUCING PROTEIN HOMOLOG"/>
    <property type="match status" value="1"/>
</dbReference>
<evidence type="ECO:0000256" key="2">
    <source>
        <dbReference type="ARBA" id="ARBA00004496"/>
    </source>
</evidence>
<evidence type="ECO:0000259" key="6">
    <source>
        <dbReference type="Pfam" id="PF22544"/>
    </source>
</evidence>
<dbReference type="GO" id="GO:1904158">
    <property type="term" value="P:axonemal central apparatus assembly"/>
    <property type="evidence" value="ECO:0007669"/>
    <property type="project" value="TreeGrafter"/>
</dbReference>
<keyword evidence="5" id="KW-0966">Cell projection</keyword>
<dbReference type="OrthoDB" id="440219at2759"/>
<evidence type="ECO:0000256" key="5">
    <source>
        <dbReference type="ARBA" id="ARBA00023273"/>
    </source>
</evidence>
<dbReference type="GO" id="GO:0003341">
    <property type="term" value="P:cilium movement"/>
    <property type="evidence" value="ECO:0007669"/>
    <property type="project" value="TreeGrafter"/>
</dbReference>
<dbReference type="Pfam" id="PF23277">
    <property type="entry name" value="Ig_Dlec1_1"/>
    <property type="match status" value="1"/>
</dbReference>
<evidence type="ECO:0000256" key="4">
    <source>
        <dbReference type="ARBA" id="ARBA00023069"/>
    </source>
</evidence>
<proteinExistence type="predicted"/>
<keyword evidence="4" id="KW-0969">Cilium</keyword>
<comment type="subcellular location">
    <subcellularLocation>
        <location evidence="1">Cell projection</location>
        <location evidence="1">Cilium</location>
    </subcellularLocation>
    <subcellularLocation>
        <location evidence="2">Cytoplasm</location>
    </subcellularLocation>
</comment>
<dbReference type="RefSeq" id="XP_002786813.1">
    <property type="nucleotide sequence ID" value="XM_002786767.1"/>
</dbReference>
<dbReference type="InterPro" id="IPR059041">
    <property type="entry name" value="Ig_DLEC1_1"/>
</dbReference>
<evidence type="ECO:0000313" key="8">
    <source>
        <dbReference type="EMBL" id="EER18609.1"/>
    </source>
</evidence>
<feature type="domain" description="HYDIN/VesB/CFA65-like Ig-like" evidence="6">
    <location>
        <begin position="156"/>
        <end position="250"/>
    </location>
</feature>
<sequence length="317" mass="35689">MVVSEVSEIFPRDSLHEGQHVTKSVRRFRIVRNLDIAFHSLHRETNVPWDEPLFEPSPPMIRFAHYHGMDKLSMTLSLRNKDTVSRRVQILPPQVDHFKVTRKSGKDRYDLVAPGMEVSFLIKFHPDTRADYCHDLEVVTEREIFIVPIRAFAGVPKLEVPRRLDFGNVLVKHGESRVVYVRNVGDVAAQYSVHLGPDERSLQDSISDVFYCISGGSGFVEAGEGVQLELGFRPTALEHYCGTVAIRYFNPGETNWSLPSEDHRTSGTQTSIVECEGTGVTGDVEFSARSIQMDNTYIALSTVCGSDRNGRKVVLVK</sequence>
<dbReference type="InParanoid" id="C5KA85"/>
<dbReference type="GO" id="GO:0005930">
    <property type="term" value="C:axoneme"/>
    <property type="evidence" value="ECO:0007669"/>
    <property type="project" value="TreeGrafter"/>
</dbReference>
<evidence type="ECO:0000256" key="3">
    <source>
        <dbReference type="ARBA" id="ARBA00022490"/>
    </source>
</evidence>
<dbReference type="PANTHER" id="PTHR23053">
    <property type="entry name" value="DLEC1 DELETED IN LUNG AND ESOPHAGEAL CANCER 1"/>
    <property type="match status" value="1"/>
</dbReference>
<dbReference type="OMA" id="HHELPLQ"/>
<dbReference type="InterPro" id="IPR053879">
    <property type="entry name" value="HYDIN_VesB_CFA65-like_Ig"/>
</dbReference>
<feature type="domain" description="Deleted in lung and esophageal cancer protein 1 Ig-like" evidence="7">
    <location>
        <begin position="57"/>
        <end position="142"/>
    </location>
</feature>
<keyword evidence="9" id="KW-1185">Reference proteome</keyword>
<dbReference type="Gene3D" id="2.60.40.10">
    <property type="entry name" value="Immunoglobulins"/>
    <property type="match status" value="1"/>
</dbReference>
<evidence type="ECO:0000259" key="7">
    <source>
        <dbReference type="Pfam" id="PF23277"/>
    </source>
</evidence>
<accession>C5KA85</accession>
<gene>
    <name evidence="8" type="ORF">Pmar_PMAR025458</name>
</gene>
<dbReference type="Proteomes" id="UP000007800">
    <property type="component" value="Unassembled WGS sequence"/>
</dbReference>
<evidence type="ECO:0000256" key="1">
    <source>
        <dbReference type="ARBA" id="ARBA00004138"/>
    </source>
</evidence>
<dbReference type="EMBL" id="GG671747">
    <property type="protein sequence ID" value="EER18609.1"/>
    <property type="molecule type" value="Genomic_DNA"/>
</dbReference>
<dbReference type="InterPro" id="IPR013783">
    <property type="entry name" value="Ig-like_fold"/>
</dbReference>
<protein>
    <recommendedName>
        <fullName evidence="10">Abnormal spindle-like microcephaly-associated protein ASH domain-containing protein</fullName>
    </recommendedName>
</protein>
<organism evidence="9">
    <name type="scientific">Perkinsus marinus (strain ATCC 50983 / TXsc)</name>
    <dbReference type="NCBI Taxonomy" id="423536"/>
    <lineage>
        <taxon>Eukaryota</taxon>
        <taxon>Sar</taxon>
        <taxon>Alveolata</taxon>
        <taxon>Perkinsozoa</taxon>
        <taxon>Perkinsea</taxon>
        <taxon>Perkinsida</taxon>
        <taxon>Perkinsidae</taxon>
        <taxon>Perkinsus</taxon>
    </lineage>
</organism>
<keyword evidence="3" id="KW-0963">Cytoplasm</keyword>
<feature type="non-terminal residue" evidence="8">
    <location>
        <position position="317"/>
    </location>
</feature>